<evidence type="ECO:0000313" key="2">
    <source>
        <dbReference type="Proteomes" id="UP001473302"/>
    </source>
</evidence>
<proteinExistence type="predicted"/>
<dbReference type="Proteomes" id="UP001473302">
    <property type="component" value="Unassembled WGS sequence"/>
</dbReference>
<reference evidence="1 2" key="1">
    <citation type="submission" date="2024-04" db="EMBL/GenBank/DDBJ databases">
        <title>genome sequences of Mucor flavus KT1a and Helicostylum pulchrum KT1b strains isolated from the surface of a dry-aged beef.</title>
        <authorList>
            <person name="Toyotome T."/>
            <person name="Hosono M."/>
            <person name="Torimaru M."/>
            <person name="Fukuda K."/>
            <person name="Mikami N."/>
        </authorList>
    </citation>
    <scope>NUCLEOTIDE SEQUENCE [LARGE SCALE GENOMIC DNA]</scope>
    <source>
        <strain evidence="1 2">KT1a</strain>
    </source>
</reference>
<comment type="caution">
    <text evidence="1">The sequence shown here is derived from an EMBL/GenBank/DDBJ whole genome shotgun (WGS) entry which is preliminary data.</text>
</comment>
<gene>
    <name evidence="1" type="ORF">MFLAVUS_003952</name>
</gene>
<protein>
    <submittedName>
        <fullName evidence="1">Uncharacterized protein</fullName>
    </submittedName>
</protein>
<name>A0ABP9YUJ5_9FUNG</name>
<sequence length="102" mass="11814">MHCLPSTPIGNMDIHIYIHLSDIVSDIVSNSGTYSSKDIQGRTEIYYTEERIEQYNSKLGQYELRQTISQKNISHDNGANFERTVQIEWTKTENDGKFKITK</sequence>
<evidence type="ECO:0000313" key="1">
    <source>
        <dbReference type="EMBL" id="GAA5810529.1"/>
    </source>
</evidence>
<dbReference type="EMBL" id="BAABUK010000007">
    <property type="protein sequence ID" value="GAA5810529.1"/>
    <property type="molecule type" value="Genomic_DNA"/>
</dbReference>
<organism evidence="1 2">
    <name type="scientific">Mucor flavus</name>
    <dbReference type="NCBI Taxonomy" id="439312"/>
    <lineage>
        <taxon>Eukaryota</taxon>
        <taxon>Fungi</taxon>
        <taxon>Fungi incertae sedis</taxon>
        <taxon>Mucoromycota</taxon>
        <taxon>Mucoromycotina</taxon>
        <taxon>Mucoromycetes</taxon>
        <taxon>Mucorales</taxon>
        <taxon>Mucorineae</taxon>
        <taxon>Mucoraceae</taxon>
        <taxon>Mucor</taxon>
    </lineage>
</organism>
<accession>A0ABP9YUJ5</accession>
<keyword evidence="2" id="KW-1185">Reference proteome</keyword>